<evidence type="ECO:0000313" key="3">
    <source>
        <dbReference type="EMBL" id="TLU65702.1"/>
    </source>
</evidence>
<protein>
    <submittedName>
        <fullName evidence="3">S9 family peptidase</fullName>
    </submittedName>
</protein>
<proteinExistence type="predicted"/>
<keyword evidence="1" id="KW-0378">Hydrolase</keyword>
<dbReference type="PANTHER" id="PTHR42776:SF27">
    <property type="entry name" value="DIPEPTIDYL PEPTIDASE FAMILY MEMBER 6"/>
    <property type="match status" value="1"/>
</dbReference>
<dbReference type="Proteomes" id="UP000307790">
    <property type="component" value="Unassembled WGS sequence"/>
</dbReference>
<dbReference type="Gene3D" id="2.120.10.30">
    <property type="entry name" value="TolB, C-terminal domain"/>
    <property type="match status" value="1"/>
</dbReference>
<feature type="domain" description="Peptidase S9 prolyl oligopeptidase catalytic" evidence="2">
    <location>
        <begin position="443"/>
        <end position="653"/>
    </location>
</feature>
<evidence type="ECO:0000259" key="2">
    <source>
        <dbReference type="Pfam" id="PF00326"/>
    </source>
</evidence>
<sequence length="695" mass="76085">MRNSIAILLTFSAVIAGCNSSTSESNTQQEPLVNNQTDTQVSAPELIDRKVLFGNPSRFQGRISPDGEMMSFRAPLNGVMNVFVGKLGDFDSVKPVTHDSGRGIPVHFWSKDGQYVMYTQDKDGDENWHLYAVDLKTGDTKNLTPYENTRANVIAQSKSKPGVVIVGLNDRDPKWHDAYSVDMASGERTLLADATGLGAIIVDNNLDVRLAMKPLADGSYQILQKEGAGWREIFSIPFTDTLTTNIVGFDNDNMGIYMLDSRDRNTSVLVHLNLDSMEKTVIASDDNVDIGAVLFDPDSHKPIAYAIDKIRPIWYAIDSDMEGTISKLNDQLSGGSQVLAQTLDNRYWTVYTDESDESPVYKVFDTKTGELSEMFVTNPDLEGLPLVKMHGAVIKSRDNMDLVSYYTLPLESDPDQDGKADKPVPMVLLVHGGPWGRDAYGYRGDIQWLANRGYAVLQVNFRASTGFGKDFVNAGNGEWAGAMHDDLIDAKRWAVSQGITEKDTVAIMGGSYGGYATLVGLTYTPDEFTCGVDIVGPSNLQTLLESIPPYWESFKQTFYRAIGDPSSEEGKALLADRSPLFKVDDINKPLLIAQGANDPRVKQAESDQIVEAMKAKNIPVTYVLYPDEGHGFAKPENNLSFYAVAESFLASCNGGRAQPQGDAFANSSIQIPHGLEYVSGIKLGESGEGMEAVSK</sequence>
<dbReference type="GO" id="GO:0006508">
    <property type="term" value="P:proteolysis"/>
    <property type="evidence" value="ECO:0007669"/>
    <property type="project" value="InterPro"/>
</dbReference>
<evidence type="ECO:0000256" key="1">
    <source>
        <dbReference type="ARBA" id="ARBA00022801"/>
    </source>
</evidence>
<organism evidence="3 4">
    <name type="scientific">Thalassotalea litorea</name>
    <dbReference type="NCBI Taxonomy" id="2020715"/>
    <lineage>
        <taxon>Bacteria</taxon>
        <taxon>Pseudomonadati</taxon>
        <taxon>Pseudomonadota</taxon>
        <taxon>Gammaproteobacteria</taxon>
        <taxon>Alteromonadales</taxon>
        <taxon>Colwelliaceae</taxon>
        <taxon>Thalassotalea</taxon>
    </lineage>
</organism>
<keyword evidence="4" id="KW-1185">Reference proteome</keyword>
<dbReference type="RefSeq" id="WP_138319363.1">
    <property type="nucleotide sequence ID" value="NZ_VCBC01000006.1"/>
</dbReference>
<dbReference type="AlphaFoldDB" id="A0A5R9IK85"/>
<dbReference type="Pfam" id="PF00326">
    <property type="entry name" value="Peptidase_S9"/>
    <property type="match status" value="1"/>
</dbReference>
<dbReference type="InterPro" id="IPR001375">
    <property type="entry name" value="Peptidase_S9_cat"/>
</dbReference>
<dbReference type="GO" id="GO:0004252">
    <property type="term" value="F:serine-type endopeptidase activity"/>
    <property type="evidence" value="ECO:0007669"/>
    <property type="project" value="TreeGrafter"/>
</dbReference>
<dbReference type="SUPFAM" id="SSF53474">
    <property type="entry name" value="alpha/beta-Hydrolases"/>
    <property type="match status" value="1"/>
</dbReference>
<dbReference type="InterPro" id="IPR011042">
    <property type="entry name" value="6-blade_b-propeller_TolB-like"/>
</dbReference>
<comment type="caution">
    <text evidence="3">The sequence shown here is derived from an EMBL/GenBank/DDBJ whole genome shotgun (WGS) entry which is preliminary data.</text>
</comment>
<reference evidence="3 4" key="1">
    <citation type="submission" date="2019-05" db="EMBL/GenBank/DDBJ databases">
        <title>Genome sequences of Thalassotalea litorea 1K03283.</title>
        <authorList>
            <person name="Zhang D."/>
        </authorList>
    </citation>
    <scope>NUCLEOTIDE SEQUENCE [LARGE SCALE GENOMIC DNA]</scope>
    <source>
        <strain evidence="3 4">MCCC 1K03283</strain>
    </source>
</reference>
<dbReference type="OrthoDB" id="4269629at2"/>
<dbReference type="Gene3D" id="3.40.50.1820">
    <property type="entry name" value="alpha/beta hydrolase"/>
    <property type="match status" value="1"/>
</dbReference>
<gene>
    <name evidence="3" type="ORF">FE810_07190</name>
</gene>
<dbReference type="PROSITE" id="PS51257">
    <property type="entry name" value="PROKAR_LIPOPROTEIN"/>
    <property type="match status" value="1"/>
</dbReference>
<evidence type="ECO:0000313" key="4">
    <source>
        <dbReference type="Proteomes" id="UP000307790"/>
    </source>
</evidence>
<name>A0A5R9IK85_9GAMM</name>
<dbReference type="EMBL" id="VCBC01000006">
    <property type="protein sequence ID" value="TLU65702.1"/>
    <property type="molecule type" value="Genomic_DNA"/>
</dbReference>
<accession>A0A5R9IK85</accession>
<dbReference type="SUPFAM" id="SSF82171">
    <property type="entry name" value="DPP6 N-terminal domain-like"/>
    <property type="match status" value="1"/>
</dbReference>
<dbReference type="PANTHER" id="PTHR42776">
    <property type="entry name" value="SERINE PEPTIDASE S9 FAMILY MEMBER"/>
    <property type="match status" value="1"/>
</dbReference>
<dbReference type="InterPro" id="IPR029058">
    <property type="entry name" value="AB_hydrolase_fold"/>
</dbReference>